<dbReference type="PANTHER" id="PTHR35046:SF21">
    <property type="entry name" value="RETROTRANSPOSON GAG DOMAIN-CONTAINING PROTEIN-RELATED"/>
    <property type="match status" value="1"/>
</dbReference>
<dbReference type="AlphaFoldDB" id="A0A5A7UBV3"/>
<evidence type="ECO:0000313" key="5">
    <source>
        <dbReference type="Proteomes" id="UP000321947"/>
    </source>
</evidence>
<accession>A0A5A7UBV3</accession>
<protein>
    <submittedName>
        <fullName evidence="2 3">Mitochondrial protein</fullName>
    </submittedName>
</protein>
<sequence length="149" mass="16849">MMEDPILGIAHVIKPFTVETDASNYALGDVLLQNGHLIAYESRKLNAAEKRYIVFEKEMLAMDKIEKANVVGLLDPLPVPTRLWESVSMDFITHLPKTSSSIGRSPFEIICGRQPVLPHLVDHHYVGKNPQAHNFMEEWKQTTDRSDAP</sequence>
<dbReference type="Proteomes" id="UP000321947">
    <property type="component" value="Unassembled WGS sequence"/>
</dbReference>
<comment type="caution">
    <text evidence="2">The sequence shown here is derived from an EMBL/GenBank/DDBJ whole genome shotgun (WGS) entry which is preliminary data.</text>
</comment>
<dbReference type="Pfam" id="PF17919">
    <property type="entry name" value="RT_RNaseH_2"/>
    <property type="match status" value="1"/>
</dbReference>
<evidence type="ECO:0000313" key="4">
    <source>
        <dbReference type="Proteomes" id="UP000321393"/>
    </source>
</evidence>
<dbReference type="PANTHER" id="PTHR35046">
    <property type="entry name" value="ZINC KNUCKLE (CCHC-TYPE) FAMILY PROTEIN"/>
    <property type="match status" value="1"/>
</dbReference>
<dbReference type="EMBL" id="SSTD01015426">
    <property type="protein sequence ID" value="TYK02695.1"/>
    <property type="molecule type" value="Genomic_DNA"/>
</dbReference>
<evidence type="ECO:0000313" key="2">
    <source>
        <dbReference type="EMBL" id="KAA0051105.1"/>
    </source>
</evidence>
<feature type="domain" description="Reverse transcriptase/retrotransposon-derived protein RNase H-like" evidence="1">
    <location>
        <begin position="2"/>
        <end position="62"/>
    </location>
</feature>
<gene>
    <name evidence="3" type="ORF">E5676_scaffold1161G00240</name>
    <name evidence="2" type="ORF">E6C27_scaffold511G00480</name>
</gene>
<evidence type="ECO:0000259" key="1">
    <source>
        <dbReference type="Pfam" id="PF17919"/>
    </source>
</evidence>
<evidence type="ECO:0000313" key="3">
    <source>
        <dbReference type="EMBL" id="TYK02695.1"/>
    </source>
</evidence>
<proteinExistence type="predicted"/>
<dbReference type="InterPro" id="IPR043502">
    <property type="entry name" value="DNA/RNA_pol_sf"/>
</dbReference>
<name>A0A5A7UBV3_CUCMM</name>
<dbReference type="SUPFAM" id="SSF56672">
    <property type="entry name" value="DNA/RNA polymerases"/>
    <property type="match status" value="1"/>
</dbReference>
<dbReference type="Proteomes" id="UP000321393">
    <property type="component" value="Unassembled WGS sequence"/>
</dbReference>
<reference evidence="4 5" key="1">
    <citation type="submission" date="2019-08" db="EMBL/GenBank/DDBJ databases">
        <title>Draft genome sequences of two oriental melons (Cucumis melo L. var makuwa).</title>
        <authorList>
            <person name="Kwon S.-Y."/>
        </authorList>
    </citation>
    <scope>NUCLEOTIDE SEQUENCE [LARGE SCALE GENOMIC DNA]</scope>
    <source>
        <strain evidence="5">cv. Chang Bougi</strain>
        <strain evidence="4">cv. SW 3</strain>
        <tissue evidence="2">Leaf</tissue>
    </source>
</reference>
<dbReference type="InterPro" id="IPR041577">
    <property type="entry name" value="RT_RNaseH_2"/>
</dbReference>
<dbReference type="EMBL" id="SSTE01011342">
    <property type="protein sequence ID" value="KAA0051105.1"/>
    <property type="molecule type" value="Genomic_DNA"/>
</dbReference>
<organism evidence="2 4">
    <name type="scientific">Cucumis melo var. makuwa</name>
    <name type="common">Oriental melon</name>
    <dbReference type="NCBI Taxonomy" id="1194695"/>
    <lineage>
        <taxon>Eukaryota</taxon>
        <taxon>Viridiplantae</taxon>
        <taxon>Streptophyta</taxon>
        <taxon>Embryophyta</taxon>
        <taxon>Tracheophyta</taxon>
        <taxon>Spermatophyta</taxon>
        <taxon>Magnoliopsida</taxon>
        <taxon>eudicotyledons</taxon>
        <taxon>Gunneridae</taxon>
        <taxon>Pentapetalae</taxon>
        <taxon>rosids</taxon>
        <taxon>fabids</taxon>
        <taxon>Cucurbitales</taxon>
        <taxon>Cucurbitaceae</taxon>
        <taxon>Benincaseae</taxon>
        <taxon>Cucumis</taxon>
    </lineage>
</organism>
<dbReference type="OrthoDB" id="1714528at2759"/>